<dbReference type="EMBL" id="CP060775">
    <property type="protein sequence ID" value="QQK42220.1"/>
    <property type="molecule type" value="Genomic_DNA"/>
</dbReference>
<proteinExistence type="predicted"/>
<organism evidence="2 3">
    <name type="scientific">Penicillium digitatum</name>
    <name type="common">Green mold</name>
    <dbReference type="NCBI Taxonomy" id="36651"/>
    <lineage>
        <taxon>Eukaryota</taxon>
        <taxon>Fungi</taxon>
        <taxon>Dikarya</taxon>
        <taxon>Ascomycota</taxon>
        <taxon>Pezizomycotina</taxon>
        <taxon>Eurotiomycetes</taxon>
        <taxon>Eurotiomycetidae</taxon>
        <taxon>Eurotiales</taxon>
        <taxon>Aspergillaceae</taxon>
        <taxon>Penicillium</taxon>
    </lineage>
</organism>
<dbReference type="GeneID" id="90952817"/>
<gene>
    <name evidence="2" type="ORF">Pdw03_6121</name>
</gene>
<reference evidence="2 3" key="1">
    <citation type="submission" date="2020-08" db="EMBL/GenBank/DDBJ databases">
        <title>The completed genome sequence of the pathogenic ascomycete fungus Penicillium digitatum.</title>
        <authorList>
            <person name="Wang M."/>
        </authorList>
    </citation>
    <scope>NUCLEOTIDE SEQUENCE [LARGE SCALE GENOMIC DNA]</scope>
    <source>
        <strain evidence="2 3">PdW03</strain>
    </source>
</reference>
<sequence>MCCLETWGPALSSDLPPTPSQRKTRRNFIQQPKTICTRTYGPVKFNCGHVKEISTVIACDKNCGAIKDSPVGMSTRRGQACSDCKAKK</sequence>
<dbReference type="RefSeq" id="XP_065956340.1">
    <property type="nucleotide sequence ID" value="XM_066101257.1"/>
</dbReference>
<dbReference type="Proteomes" id="UP000595662">
    <property type="component" value="Chromosome 2"/>
</dbReference>
<dbReference type="AlphaFoldDB" id="A0A7T6XJB6"/>
<name>A0A7T6XJB6_PENDI</name>
<accession>A0A7T6XJB6</accession>
<evidence type="ECO:0000313" key="2">
    <source>
        <dbReference type="EMBL" id="QQK42220.1"/>
    </source>
</evidence>
<evidence type="ECO:0000256" key="1">
    <source>
        <dbReference type="SAM" id="MobiDB-lite"/>
    </source>
</evidence>
<evidence type="ECO:0000313" key="3">
    <source>
        <dbReference type="Proteomes" id="UP000595662"/>
    </source>
</evidence>
<feature type="region of interest" description="Disordered" evidence="1">
    <location>
        <begin position="1"/>
        <end position="24"/>
    </location>
</feature>
<protein>
    <submittedName>
        <fullName evidence="2">Uncharacterized protein</fullName>
    </submittedName>
</protein>